<organism evidence="3">
    <name type="scientific">Candidatus Kentrum sp. SD</name>
    <dbReference type="NCBI Taxonomy" id="2126332"/>
    <lineage>
        <taxon>Bacteria</taxon>
        <taxon>Pseudomonadati</taxon>
        <taxon>Pseudomonadota</taxon>
        <taxon>Gammaproteobacteria</taxon>
        <taxon>Candidatus Kentrum</taxon>
    </lineage>
</organism>
<dbReference type="PANTHER" id="PTHR34611:SF2">
    <property type="entry name" value="INACTIVE RECOMBINATION-PROMOTING NUCLEASE-LIKE PROTEIN RPNE-RELATED"/>
    <property type="match status" value="1"/>
</dbReference>
<evidence type="ECO:0000259" key="2">
    <source>
        <dbReference type="Pfam" id="PF04754"/>
    </source>
</evidence>
<dbReference type="GO" id="GO:1990238">
    <property type="term" value="F:double-stranded DNA endonuclease activity"/>
    <property type="evidence" value="ECO:0007669"/>
    <property type="project" value="TreeGrafter"/>
</dbReference>
<sequence>MSKIPQPHDRFVKELLSHPERAGTLLRERLPDEVARFLSDKPPEPVPGSFVDETLEEHRSDRLFKVETIHGRPAFLYVLIEHKSSPDKQIGLQLLRYMVEILKRWEKSNPNWKRLPAIVPFVVYHGAREWKIPTEFGRFIDAEEAWGSYLLNFRFPVLDLGEIPDNRLSDNPRLRVWLLAMKYATRGNRQIGGKGVIDPGAPGRPGGSPPHRCLPDTDLHLRRTNAARNYSSGKTRGDRCNDVSICPGYYRWKAEMGGNGSARKS</sequence>
<feature type="region of interest" description="Disordered" evidence="1">
    <location>
        <begin position="191"/>
        <end position="212"/>
    </location>
</feature>
<dbReference type="Pfam" id="PF04754">
    <property type="entry name" value="Transposase_31"/>
    <property type="match status" value="1"/>
</dbReference>
<dbReference type="InterPro" id="IPR006842">
    <property type="entry name" value="Transposase_31"/>
</dbReference>
<evidence type="ECO:0000313" key="3">
    <source>
        <dbReference type="EMBL" id="VFK41287.1"/>
    </source>
</evidence>
<feature type="domain" description="Transposase (putative) YhgA-like" evidence="2">
    <location>
        <begin position="6"/>
        <end position="186"/>
    </location>
</feature>
<protein>
    <recommendedName>
        <fullName evidence="2">Transposase (putative) YhgA-like domain-containing protein</fullName>
    </recommendedName>
</protein>
<accession>A0A450YIA7</accession>
<proteinExistence type="predicted"/>
<dbReference type="GO" id="GO:0006310">
    <property type="term" value="P:DNA recombination"/>
    <property type="evidence" value="ECO:0007669"/>
    <property type="project" value="TreeGrafter"/>
</dbReference>
<dbReference type="AlphaFoldDB" id="A0A450YIA7"/>
<dbReference type="PANTHER" id="PTHR34611">
    <property type="match status" value="1"/>
</dbReference>
<gene>
    <name evidence="3" type="ORF">BECKSD772F_GA0070984_108910</name>
</gene>
<dbReference type="EMBL" id="CAADFR010000089">
    <property type="protein sequence ID" value="VFK41287.1"/>
    <property type="molecule type" value="Genomic_DNA"/>
</dbReference>
<name>A0A450YIA7_9GAMM</name>
<evidence type="ECO:0000256" key="1">
    <source>
        <dbReference type="SAM" id="MobiDB-lite"/>
    </source>
</evidence>
<dbReference type="InterPro" id="IPR051699">
    <property type="entry name" value="Rpn/YhgA-like_nuclease"/>
</dbReference>
<reference evidence="3" key="1">
    <citation type="submission" date="2019-02" db="EMBL/GenBank/DDBJ databases">
        <authorList>
            <person name="Gruber-Vodicka R. H."/>
            <person name="Seah K. B. B."/>
        </authorList>
    </citation>
    <scope>NUCLEOTIDE SEQUENCE</scope>
    <source>
        <strain evidence="3">BECK_S1321</strain>
    </source>
</reference>